<evidence type="ECO:0000313" key="2">
    <source>
        <dbReference type="EMBL" id="CAF1358455.1"/>
    </source>
</evidence>
<sequence>MGSKARAAAIHHLYNSKCNINDEDDPDEPLDEVIIIHEMKSPFKMDFPTIYNEVSKTVNNYNNDKIWDNEMDNPVYCPDFLTIMLEKFMGTAPIWSNLLLSDLSRYGYKNLPNYMHCGCLIKRTTGGSESRMNYVKTVILNKKVYTRLDQVVAVLADKIVPLEISTADYHVKQKKQATKQSYQQAKEQWKRKTRPYSKKTVL</sequence>
<organism evidence="3 6">
    <name type="scientific">Didymodactylos carnosus</name>
    <dbReference type="NCBI Taxonomy" id="1234261"/>
    <lineage>
        <taxon>Eukaryota</taxon>
        <taxon>Metazoa</taxon>
        <taxon>Spiralia</taxon>
        <taxon>Gnathifera</taxon>
        <taxon>Rotifera</taxon>
        <taxon>Eurotatoria</taxon>
        <taxon>Bdelloidea</taxon>
        <taxon>Philodinida</taxon>
        <taxon>Philodinidae</taxon>
        <taxon>Didymodactylos</taxon>
    </lineage>
</organism>
<dbReference type="OrthoDB" id="413122at2759"/>
<name>A0A815SQD2_9BILA</name>
<keyword evidence="6" id="KW-1185">Reference proteome</keyword>
<evidence type="ECO:0000256" key="1">
    <source>
        <dbReference type="SAM" id="MobiDB-lite"/>
    </source>
</evidence>
<feature type="region of interest" description="Disordered" evidence="1">
    <location>
        <begin position="182"/>
        <end position="202"/>
    </location>
</feature>
<evidence type="ECO:0000313" key="6">
    <source>
        <dbReference type="Proteomes" id="UP000663829"/>
    </source>
</evidence>
<protein>
    <submittedName>
        <fullName evidence="3">Uncharacterized protein</fullName>
    </submittedName>
</protein>
<dbReference type="AlphaFoldDB" id="A0A815SQD2"/>
<comment type="caution">
    <text evidence="3">The sequence shown here is derived from an EMBL/GenBank/DDBJ whole genome shotgun (WGS) entry which is preliminary data.</text>
</comment>
<dbReference type="EMBL" id="CAJNOK010023152">
    <property type="protein sequence ID" value="CAF1358455.1"/>
    <property type="molecule type" value="Genomic_DNA"/>
</dbReference>
<feature type="compositionally biased region" description="Basic residues" evidence="1">
    <location>
        <begin position="189"/>
        <end position="202"/>
    </location>
</feature>
<dbReference type="Proteomes" id="UP000682733">
    <property type="component" value="Unassembled WGS sequence"/>
</dbReference>
<dbReference type="Proteomes" id="UP000681722">
    <property type="component" value="Unassembled WGS sequence"/>
</dbReference>
<reference evidence="3" key="1">
    <citation type="submission" date="2021-02" db="EMBL/GenBank/DDBJ databases">
        <authorList>
            <person name="Nowell W R."/>
        </authorList>
    </citation>
    <scope>NUCLEOTIDE SEQUENCE</scope>
</reference>
<gene>
    <name evidence="3" type="ORF">GPM918_LOCUS36293</name>
    <name evidence="2" type="ORF">OVA965_LOCUS31133</name>
    <name evidence="5" type="ORF">SRO942_LOCUS37025</name>
    <name evidence="4" type="ORF">TMI583_LOCUS31958</name>
</gene>
<dbReference type="Proteomes" id="UP000663829">
    <property type="component" value="Unassembled WGS sequence"/>
</dbReference>
<evidence type="ECO:0000313" key="5">
    <source>
        <dbReference type="EMBL" id="CAF4354865.1"/>
    </source>
</evidence>
<proteinExistence type="predicted"/>
<evidence type="ECO:0000313" key="3">
    <source>
        <dbReference type="EMBL" id="CAF1491868.1"/>
    </source>
</evidence>
<accession>A0A815SQD2</accession>
<dbReference type="EMBL" id="CAJNOQ010021791">
    <property type="protein sequence ID" value="CAF1491868.1"/>
    <property type="molecule type" value="Genomic_DNA"/>
</dbReference>
<dbReference type="EMBL" id="CAJOBC010087288">
    <property type="protein sequence ID" value="CAF4354865.1"/>
    <property type="molecule type" value="Genomic_DNA"/>
</dbReference>
<evidence type="ECO:0000313" key="4">
    <source>
        <dbReference type="EMBL" id="CAF4168863.1"/>
    </source>
</evidence>
<dbReference type="EMBL" id="CAJOBA010044804">
    <property type="protein sequence ID" value="CAF4168863.1"/>
    <property type="molecule type" value="Genomic_DNA"/>
</dbReference>
<dbReference type="Proteomes" id="UP000677228">
    <property type="component" value="Unassembled WGS sequence"/>
</dbReference>